<proteinExistence type="predicted"/>
<reference evidence="1" key="1">
    <citation type="submission" date="2014-11" db="EMBL/GenBank/DDBJ databases">
        <authorList>
            <person name="Zhu J."/>
            <person name="Qi W."/>
            <person name="Song R."/>
        </authorList>
    </citation>
    <scope>NUCLEOTIDE SEQUENCE</scope>
</reference>
<organism evidence="1">
    <name type="scientific">uncultured Poseidoniia archaeon</name>
    <dbReference type="NCBI Taxonomy" id="1697135"/>
    <lineage>
        <taxon>Archaea</taxon>
        <taxon>Methanobacteriati</taxon>
        <taxon>Thermoplasmatota</taxon>
        <taxon>Candidatus Poseidoniia</taxon>
        <taxon>environmental samples</taxon>
    </lineage>
</organism>
<evidence type="ECO:0000313" key="1">
    <source>
        <dbReference type="EMBL" id="ANV81219.1"/>
    </source>
</evidence>
<dbReference type="EMBL" id="KP211929">
    <property type="protein sequence ID" value="ANV81219.1"/>
    <property type="molecule type" value="Genomic_DNA"/>
</dbReference>
<dbReference type="AlphaFoldDB" id="A0A1B1TG08"/>
<accession>A0A1B1TG08</accession>
<name>A0A1B1TG08_9ARCH</name>
<reference evidence="1" key="2">
    <citation type="journal article" date="2015" name="ISME J.">
        <title>A new class of marine Euryarchaeota group II from the Mediterranean deep chlorophyll maximum.</title>
        <authorList>
            <person name="Martin-Cuadrado A.B."/>
            <person name="Garcia-Heredia I."/>
            <person name="Molto A.G."/>
            <person name="Lopez-Ubeda R."/>
            <person name="Kimes N."/>
            <person name="Lopez-Garcia P."/>
            <person name="Moreira D."/>
            <person name="Rodriguez-Valera F."/>
        </authorList>
    </citation>
    <scope>NUCLEOTIDE SEQUENCE</scope>
</reference>
<sequence length="308" mass="34894">MAAEDMGQTSILICQVRSAKAEHKMDETNFLLRTKHFPSASKVVYLGNVTSTLISLLENPETPMFTVPPSYNEQKWSLETTSGQMKINITSDSYWGLGLFNSGYLNTIILEGPINLRSRIVYDLTSSLPYKPWEFKHLSSARKWIKRKYPNLDEKTNQNSWLELIDYSNQRFKEIIQVMKDATEKVSQKVKINQSTEYWDKEKAGVSLAAAEFDLELAKGALADNNAPAVERAIARIEASLIEADPETGVHENESLEDVNKERIIISEITIDSQENSEVDIDSINQIDSVPLNEDIPLIDLTFESEQE</sequence>
<protein>
    <submittedName>
        <fullName evidence="1">Uncharacterized protein</fullName>
    </submittedName>
</protein>